<name>A0AAV7DBR7_ENGPU</name>
<protein>
    <recommendedName>
        <fullName evidence="4">Testicular haploid expressed gene protein-like</fullName>
    </recommendedName>
</protein>
<gene>
    <name evidence="2" type="ORF">GDO81_001285</name>
</gene>
<comment type="caution">
    <text evidence="2">The sequence shown here is derived from an EMBL/GenBank/DDBJ whole genome shotgun (WGS) entry which is preliminary data.</text>
</comment>
<evidence type="ECO:0000256" key="1">
    <source>
        <dbReference type="ARBA" id="ARBA00022737"/>
    </source>
</evidence>
<dbReference type="EMBL" id="WNYA01000001">
    <property type="protein sequence ID" value="KAG8594654.1"/>
    <property type="molecule type" value="Genomic_DNA"/>
</dbReference>
<keyword evidence="3" id="KW-1185">Reference proteome</keyword>
<sequence length="252" mass="28401">MQETMCEAEISLSPGSRLDLLANPKRNFLQHRDRPSVYWLDKADVTSTCSLTERQNELARHKTVNKMYKEDRPSPIWPVKQSALQAIPSPRLKKLAEAKSVSPDWVEDRPVYSKVSEAAKRASASPHTAQLAKAKKDHAVHFISNQLKRPQEDSISEKVTAPTARTEALAVPKMEHPQHQHDLTVLRNVPASALHTQASDRVCQLAKPKTRKAIFEGYDPYRISLAAKHAEASPRIIELCTPPAHKQRHKKI</sequence>
<dbReference type="Proteomes" id="UP000824782">
    <property type="component" value="Unassembled WGS sequence"/>
</dbReference>
<dbReference type="PANTHER" id="PTHR15901">
    <property type="entry name" value="TESTICULAR HAPLOID EXPRESSED GENE PROTEIN"/>
    <property type="match status" value="1"/>
</dbReference>
<accession>A0AAV7DBR7</accession>
<dbReference type="EMBL" id="WNYA01000001">
    <property type="protein sequence ID" value="KAG8594656.1"/>
    <property type="molecule type" value="Genomic_DNA"/>
</dbReference>
<reference evidence="2" key="1">
    <citation type="thesis" date="2020" institute="ProQuest LLC" country="789 East Eisenhower Parkway, Ann Arbor, MI, USA">
        <title>Comparative Genomics and Chromosome Evolution.</title>
        <authorList>
            <person name="Mudd A.B."/>
        </authorList>
    </citation>
    <scope>NUCLEOTIDE SEQUENCE</scope>
    <source>
        <strain evidence="2">237g6f4</strain>
        <tissue evidence="2">Blood</tissue>
    </source>
</reference>
<evidence type="ECO:0000313" key="2">
    <source>
        <dbReference type="EMBL" id="KAG8594656.1"/>
    </source>
</evidence>
<dbReference type="EMBL" id="WNYA01000001">
    <property type="protein sequence ID" value="KAG8594655.1"/>
    <property type="molecule type" value="Genomic_DNA"/>
</dbReference>
<keyword evidence="1" id="KW-0677">Repeat</keyword>
<dbReference type="GO" id="GO:0007283">
    <property type="term" value="P:spermatogenesis"/>
    <property type="evidence" value="ECO:0007669"/>
    <property type="project" value="TreeGrafter"/>
</dbReference>
<dbReference type="Pfam" id="PF14912">
    <property type="entry name" value="THEG"/>
    <property type="match status" value="2"/>
</dbReference>
<organism evidence="2 3">
    <name type="scientific">Engystomops pustulosus</name>
    <name type="common">Tungara frog</name>
    <name type="synonym">Physalaemus pustulosus</name>
    <dbReference type="NCBI Taxonomy" id="76066"/>
    <lineage>
        <taxon>Eukaryota</taxon>
        <taxon>Metazoa</taxon>
        <taxon>Chordata</taxon>
        <taxon>Craniata</taxon>
        <taxon>Vertebrata</taxon>
        <taxon>Euteleostomi</taxon>
        <taxon>Amphibia</taxon>
        <taxon>Batrachia</taxon>
        <taxon>Anura</taxon>
        <taxon>Neobatrachia</taxon>
        <taxon>Hyloidea</taxon>
        <taxon>Leptodactylidae</taxon>
        <taxon>Leiuperinae</taxon>
        <taxon>Engystomops</taxon>
    </lineage>
</organism>
<dbReference type="InterPro" id="IPR006623">
    <property type="entry name" value="THEG"/>
</dbReference>
<dbReference type="SMART" id="SM00705">
    <property type="entry name" value="THEG"/>
    <property type="match status" value="4"/>
</dbReference>
<evidence type="ECO:0000313" key="3">
    <source>
        <dbReference type="Proteomes" id="UP000824782"/>
    </source>
</evidence>
<dbReference type="PANTHER" id="PTHR15901:SF16">
    <property type="entry name" value="TESTICULAR HAPLOID EXPRESSED GENE PROTEIN"/>
    <property type="match status" value="1"/>
</dbReference>
<dbReference type="InterPro" id="IPR042401">
    <property type="entry name" value="SPMAP2-like"/>
</dbReference>
<dbReference type="AlphaFoldDB" id="A0AAV7DBR7"/>
<proteinExistence type="predicted"/>
<evidence type="ECO:0008006" key="4">
    <source>
        <dbReference type="Google" id="ProtNLM"/>
    </source>
</evidence>